<feature type="transmembrane region" description="Helical" evidence="8">
    <location>
        <begin position="400"/>
        <end position="418"/>
    </location>
</feature>
<dbReference type="GO" id="GO:0006865">
    <property type="term" value="P:amino acid transport"/>
    <property type="evidence" value="ECO:0007669"/>
    <property type="project" value="UniProtKB-KW"/>
</dbReference>
<organism evidence="10 11">
    <name type="scientific">Cinchona calisaya</name>
    <dbReference type="NCBI Taxonomy" id="153742"/>
    <lineage>
        <taxon>Eukaryota</taxon>
        <taxon>Viridiplantae</taxon>
        <taxon>Streptophyta</taxon>
        <taxon>Embryophyta</taxon>
        <taxon>Tracheophyta</taxon>
        <taxon>Spermatophyta</taxon>
        <taxon>Magnoliopsida</taxon>
        <taxon>eudicotyledons</taxon>
        <taxon>Gunneridae</taxon>
        <taxon>Pentapetalae</taxon>
        <taxon>asterids</taxon>
        <taxon>lamiids</taxon>
        <taxon>Gentianales</taxon>
        <taxon>Rubiaceae</taxon>
        <taxon>Cinchonoideae</taxon>
        <taxon>Cinchoneae</taxon>
        <taxon>Cinchona</taxon>
    </lineage>
</organism>
<dbReference type="EMBL" id="JBJUIK010000017">
    <property type="protein sequence ID" value="KAL3498391.1"/>
    <property type="molecule type" value="Genomic_DNA"/>
</dbReference>
<evidence type="ECO:0000256" key="7">
    <source>
        <dbReference type="SAM" id="MobiDB-lite"/>
    </source>
</evidence>
<feature type="region of interest" description="Disordered" evidence="7">
    <location>
        <begin position="1"/>
        <end position="25"/>
    </location>
</feature>
<gene>
    <name evidence="10" type="ORF">ACH5RR_041123</name>
</gene>
<evidence type="ECO:0000256" key="1">
    <source>
        <dbReference type="ARBA" id="ARBA00004370"/>
    </source>
</evidence>
<feature type="transmembrane region" description="Helical" evidence="8">
    <location>
        <begin position="314"/>
        <end position="342"/>
    </location>
</feature>
<evidence type="ECO:0000256" key="8">
    <source>
        <dbReference type="SAM" id="Phobius"/>
    </source>
</evidence>
<evidence type="ECO:0000256" key="3">
    <source>
        <dbReference type="ARBA" id="ARBA00022692"/>
    </source>
</evidence>
<evidence type="ECO:0000313" key="11">
    <source>
        <dbReference type="Proteomes" id="UP001630127"/>
    </source>
</evidence>
<accession>A0ABD2XUL3</accession>
<reference evidence="10 11" key="1">
    <citation type="submission" date="2024-11" db="EMBL/GenBank/DDBJ databases">
        <title>A near-complete genome assembly of Cinchona calisaya.</title>
        <authorList>
            <person name="Lian D.C."/>
            <person name="Zhao X.W."/>
            <person name="Wei L."/>
        </authorList>
    </citation>
    <scope>NUCLEOTIDE SEQUENCE [LARGE SCALE GENOMIC DNA]</scope>
    <source>
        <tissue evidence="10">Nenye</tissue>
    </source>
</reference>
<comment type="subcellular location">
    <subcellularLocation>
        <location evidence="1">Membrane</location>
    </subcellularLocation>
</comment>
<feature type="transmembrane region" description="Helical" evidence="8">
    <location>
        <begin position="439"/>
        <end position="460"/>
    </location>
</feature>
<dbReference type="InterPro" id="IPR013057">
    <property type="entry name" value="AA_transpt_TM"/>
</dbReference>
<proteinExistence type="predicted"/>
<name>A0ABD2XUL3_9GENT</name>
<keyword evidence="4" id="KW-0029">Amino-acid transport</keyword>
<keyword evidence="6 8" id="KW-0472">Membrane</keyword>
<keyword evidence="2" id="KW-0813">Transport</keyword>
<dbReference type="Proteomes" id="UP001630127">
    <property type="component" value="Unassembled WGS sequence"/>
</dbReference>
<feature type="domain" description="Amino acid transporter transmembrane" evidence="9">
    <location>
        <begin position="27"/>
        <end position="460"/>
    </location>
</feature>
<evidence type="ECO:0000256" key="4">
    <source>
        <dbReference type="ARBA" id="ARBA00022970"/>
    </source>
</evidence>
<evidence type="ECO:0000256" key="5">
    <source>
        <dbReference type="ARBA" id="ARBA00022989"/>
    </source>
</evidence>
<dbReference type="Pfam" id="PF01490">
    <property type="entry name" value="Aa_trans"/>
    <property type="match status" value="1"/>
</dbReference>
<evidence type="ECO:0000313" key="10">
    <source>
        <dbReference type="EMBL" id="KAL3498391.1"/>
    </source>
</evidence>
<comment type="caution">
    <text evidence="10">The sequence shown here is derived from an EMBL/GenBank/DDBJ whole genome shotgun (WGS) entry which is preliminary data.</text>
</comment>
<sequence>MDNDRRFSQLGGEENAQIDDDGRPKRKGTLVTASAHIITSVIGSGVLSLPWAIAQLGWIIGPVALILFALITLFASTLLADCYRSPDPITGRRNYIYMDVVKANLGGRNIQLSGIAQYINLIGFTVGYTITTSFSMAAIKRSYCFHRHGHSVGCHTSNNPFMITFGIIQIFISQIPNFHELSVLSLITTTVCFLHASIGLGLSIAKVIGGPHVQTSLIGAPIGEDMSRMDKIWSTFTALGNLAFAYAFSDVLIEIQDTLRSGPPENKVMKQASFTGISISTLFYILCGLVGYAALGNNAPGNLLAGFGFFEPFWLIDVANLCVIIHLVGAYQICCQPVFAFIESRSRQKWPNARLINKEYQINLPNNGHFRFTHFKIIWRTIYVILATLLAMSLPFFNDFVGLLGAASFWPLTVYFPIKMHIARKNIPKPSLRWFWMQTISAICLITSLAATIGSVGSIIKSLQTVKFFRSMS</sequence>
<feature type="transmembrane region" description="Helical" evidence="8">
    <location>
        <begin position="118"/>
        <end position="139"/>
    </location>
</feature>
<evidence type="ECO:0000256" key="2">
    <source>
        <dbReference type="ARBA" id="ARBA00022448"/>
    </source>
</evidence>
<keyword evidence="5 8" id="KW-1133">Transmembrane helix</keyword>
<feature type="transmembrane region" description="Helical" evidence="8">
    <location>
        <begin position="232"/>
        <end position="253"/>
    </location>
</feature>
<feature type="transmembrane region" description="Helical" evidence="8">
    <location>
        <begin position="183"/>
        <end position="205"/>
    </location>
</feature>
<evidence type="ECO:0000259" key="9">
    <source>
        <dbReference type="Pfam" id="PF01490"/>
    </source>
</evidence>
<feature type="transmembrane region" description="Helical" evidence="8">
    <location>
        <begin position="59"/>
        <end position="83"/>
    </location>
</feature>
<dbReference type="AlphaFoldDB" id="A0ABD2XUL3"/>
<feature type="transmembrane region" description="Helical" evidence="8">
    <location>
        <begin position="377"/>
        <end position="394"/>
    </location>
</feature>
<feature type="transmembrane region" description="Helical" evidence="8">
    <location>
        <begin position="274"/>
        <end position="294"/>
    </location>
</feature>
<keyword evidence="3 8" id="KW-0812">Transmembrane</keyword>
<protein>
    <recommendedName>
        <fullName evidence="9">Amino acid transporter transmembrane domain-containing protein</fullName>
    </recommendedName>
</protein>
<keyword evidence="11" id="KW-1185">Reference proteome</keyword>
<evidence type="ECO:0000256" key="6">
    <source>
        <dbReference type="ARBA" id="ARBA00023136"/>
    </source>
</evidence>
<feature type="transmembrane region" description="Helical" evidence="8">
    <location>
        <begin position="30"/>
        <end position="53"/>
    </location>
</feature>
<dbReference type="GO" id="GO:0016020">
    <property type="term" value="C:membrane"/>
    <property type="evidence" value="ECO:0007669"/>
    <property type="project" value="UniProtKB-SubCell"/>
</dbReference>
<dbReference type="PANTHER" id="PTHR48017">
    <property type="entry name" value="OS05G0424000 PROTEIN-RELATED"/>
    <property type="match status" value="1"/>
</dbReference>